<accession>A0A443SJN4</accession>
<dbReference type="Pfam" id="PF04006">
    <property type="entry name" value="Mpp10"/>
    <property type="match status" value="1"/>
</dbReference>
<feature type="compositionally biased region" description="Acidic residues" evidence="9">
    <location>
        <begin position="303"/>
        <end position="314"/>
    </location>
</feature>
<protein>
    <recommendedName>
        <fullName evidence="7">U3 small nucleolar ribonucleoprotein protein MPP10</fullName>
    </recommendedName>
</protein>
<feature type="compositionally biased region" description="Acidic residues" evidence="9">
    <location>
        <begin position="253"/>
        <end position="284"/>
    </location>
</feature>
<evidence type="ECO:0000256" key="6">
    <source>
        <dbReference type="ARBA" id="ARBA00029455"/>
    </source>
</evidence>
<comment type="function">
    <text evidence="7">Involved in nucleolar processing of pre-18S ribosomal RNA.</text>
</comment>
<feature type="compositionally biased region" description="Basic and acidic residues" evidence="9">
    <location>
        <begin position="531"/>
        <end position="545"/>
    </location>
</feature>
<dbReference type="VEuPathDB" id="VectorBase:LDEU004293"/>
<dbReference type="PIRSF" id="PIRSF017300">
    <property type="entry name" value="snoRNP_Mpp10"/>
    <property type="match status" value="1"/>
</dbReference>
<dbReference type="AlphaFoldDB" id="A0A443SJN4"/>
<dbReference type="STRING" id="299467.A0A443SJN4"/>
<evidence type="ECO:0000256" key="7">
    <source>
        <dbReference type="PIRNR" id="PIRNR017300"/>
    </source>
</evidence>
<dbReference type="GO" id="GO:0032040">
    <property type="term" value="C:small-subunit processome"/>
    <property type="evidence" value="ECO:0007669"/>
    <property type="project" value="TreeGrafter"/>
</dbReference>
<keyword evidence="5 7" id="KW-0687">Ribonucleoprotein</keyword>
<dbReference type="OrthoDB" id="445326at2759"/>
<evidence type="ECO:0000256" key="5">
    <source>
        <dbReference type="ARBA" id="ARBA00023274"/>
    </source>
</evidence>
<sequence length="639" mass="73699">MSEFKTNVDDFLNKFRNLSKNVDCFLKKNENVGSEFVGLTKLLYDYTKLKSNSTNCTSGLNTNSLPKLHLEGFGLEEIWSQINLENEPILNSLVSNVASLSTSRNISLGFVSKPKCVLKSNEENVKEKIELQQHKIKPVLTTTIEIAEETDDEELVKNSKTKGSIVDDQFFKLSEMEEFLKQEDLKDERERSGKPSEEFDVDLFADMSDSDDSDVVALDNQERDLKKRESAREATYKDFFDEPCDEKKVNGFQEEDNDEDEANEEEEEEEEGNDEEINYEDIDEEMLRNNELEDDREMVAADSSDESNDGESVDEILGRGADRTSQQKSSFEAKEEKIREKIAKLEAENLAEKPWQLKGEITADRRPENSLLEEHVQFEHTAKQAPLITEETTKKLEDIIKQRIKDGIWDDVERKTKPVEKPFEYKQRLLMDQEKSKASLAKVYEEEYLKKQNEEKAEKEDKEHKEIKDIMRRLFAQLDALSNFSFTPKPPESEVKIINNLPAVTVEEVTPATVSDAALLAPEEVAGKVRGDLKAETERDATDKKRDRRHKKKFQKLKYRQQVNKEKTQKGTKYSKMEASNTLKSAKKGELNMDSMKSKELKSSKNFFAKLNDEVHTTINNQKKRNKQTNEISSKKLKL</sequence>
<dbReference type="EMBL" id="NCKV01001803">
    <property type="protein sequence ID" value="RWS27748.1"/>
    <property type="molecule type" value="Genomic_DNA"/>
</dbReference>
<evidence type="ECO:0000256" key="2">
    <source>
        <dbReference type="ARBA" id="ARBA00022517"/>
    </source>
</evidence>
<evidence type="ECO:0000313" key="10">
    <source>
        <dbReference type="EMBL" id="RWS27748.1"/>
    </source>
</evidence>
<keyword evidence="11" id="KW-1185">Reference proteome</keyword>
<organism evidence="10 11">
    <name type="scientific">Leptotrombidium deliense</name>
    <dbReference type="NCBI Taxonomy" id="299467"/>
    <lineage>
        <taxon>Eukaryota</taxon>
        <taxon>Metazoa</taxon>
        <taxon>Ecdysozoa</taxon>
        <taxon>Arthropoda</taxon>
        <taxon>Chelicerata</taxon>
        <taxon>Arachnida</taxon>
        <taxon>Acari</taxon>
        <taxon>Acariformes</taxon>
        <taxon>Trombidiformes</taxon>
        <taxon>Prostigmata</taxon>
        <taxon>Anystina</taxon>
        <taxon>Parasitengona</taxon>
        <taxon>Trombiculoidea</taxon>
        <taxon>Trombiculidae</taxon>
        <taxon>Leptotrombidium</taxon>
    </lineage>
</organism>
<dbReference type="GO" id="GO:0006364">
    <property type="term" value="P:rRNA processing"/>
    <property type="evidence" value="ECO:0007669"/>
    <property type="project" value="UniProtKB-KW"/>
</dbReference>
<gene>
    <name evidence="10" type="ORF">B4U80_02788</name>
</gene>
<evidence type="ECO:0000313" key="11">
    <source>
        <dbReference type="Proteomes" id="UP000288716"/>
    </source>
</evidence>
<comment type="similarity">
    <text evidence="6 7">Belongs to the MPP10 family.</text>
</comment>
<evidence type="ECO:0000256" key="1">
    <source>
        <dbReference type="ARBA" id="ARBA00004604"/>
    </source>
</evidence>
<dbReference type="InterPro" id="IPR012173">
    <property type="entry name" value="Mpp10"/>
</dbReference>
<dbReference type="GO" id="GO:0005732">
    <property type="term" value="C:sno(s)RNA-containing ribonucleoprotein complex"/>
    <property type="evidence" value="ECO:0007669"/>
    <property type="project" value="UniProtKB-UniRule"/>
</dbReference>
<name>A0A443SJN4_9ACAR</name>
<dbReference type="PANTHER" id="PTHR17039:SF0">
    <property type="entry name" value="U3 SMALL NUCLEOLAR RIBONUCLEOPROTEIN PROTEIN MPP10"/>
    <property type="match status" value="1"/>
</dbReference>
<feature type="region of interest" description="Disordered" evidence="9">
    <location>
        <begin position="618"/>
        <end position="639"/>
    </location>
</feature>
<dbReference type="GO" id="GO:0034457">
    <property type="term" value="C:Mpp10 complex"/>
    <property type="evidence" value="ECO:0007669"/>
    <property type="project" value="UniProtKB-UniRule"/>
</dbReference>
<evidence type="ECO:0000256" key="8">
    <source>
        <dbReference type="SAM" id="Coils"/>
    </source>
</evidence>
<reference evidence="10 11" key="1">
    <citation type="journal article" date="2018" name="Gigascience">
        <title>Genomes of trombidid mites reveal novel predicted allergens and laterally-transferred genes associated with secondary metabolism.</title>
        <authorList>
            <person name="Dong X."/>
            <person name="Chaisiri K."/>
            <person name="Xia D."/>
            <person name="Armstrong S.D."/>
            <person name="Fang Y."/>
            <person name="Donnelly M.J."/>
            <person name="Kadowaki T."/>
            <person name="McGarry J.W."/>
            <person name="Darby A.C."/>
            <person name="Makepeace B.L."/>
        </authorList>
    </citation>
    <scope>NUCLEOTIDE SEQUENCE [LARGE SCALE GENOMIC DNA]</scope>
    <source>
        <strain evidence="10">UoL-UT</strain>
    </source>
</reference>
<feature type="compositionally biased region" description="Basic and acidic residues" evidence="9">
    <location>
        <begin position="183"/>
        <end position="197"/>
    </location>
</feature>
<feature type="compositionally biased region" description="Basic residues" evidence="9">
    <location>
        <begin position="546"/>
        <end position="559"/>
    </location>
</feature>
<proteinExistence type="inferred from homology"/>
<comment type="subcellular location">
    <subcellularLocation>
        <location evidence="1 7">Nucleus</location>
        <location evidence="1 7">Nucleolus</location>
    </subcellularLocation>
</comment>
<evidence type="ECO:0000256" key="3">
    <source>
        <dbReference type="ARBA" id="ARBA00022552"/>
    </source>
</evidence>
<comment type="caution">
    <text evidence="10">The sequence shown here is derived from an EMBL/GenBank/DDBJ whole genome shotgun (WGS) entry which is preliminary data.</text>
</comment>
<keyword evidence="4 7" id="KW-0539">Nucleus</keyword>
<feature type="coiled-coil region" evidence="8">
    <location>
        <begin position="441"/>
        <end position="470"/>
    </location>
</feature>
<dbReference type="Proteomes" id="UP000288716">
    <property type="component" value="Unassembled WGS sequence"/>
</dbReference>
<feature type="region of interest" description="Disordered" evidence="9">
    <location>
        <begin position="531"/>
        <end position="595"/>
    </location>
</feature>
<feature type="region of interest" description="Disordered" evidence="9">
    <location>
        <begin position="183"/>
        <end position="335"/>
    </location>
</feature>
<keyword evidence="3 7" id="KW-0698">rRNA processing</keyword>
<feature type="compositionally biased region" description="Basic and acidic residues" evidence="9">
    <location>
        <begin position="220"/>
        <end position="249"/>
    </location>
</feature>
<dbReference type="PANTHER" id="PTHR17039">
    <property type="entry name" value="U3 SMALL NUCLEOLAR RIBONUCLEOPROTEIN PROTEIN MPP10"/>
    <property type="match status" value="1"/>
</dbReference>
<keyword evidence="8" id="KW-0175">Coiled coil</keyword>
<evidence type="ECO:0000256" key="9">
    <source>
        <dbReference type="SAM" id="MobiDB-lite"/>
    </source>
</evidence>
<evidence type="ECO:0000256" key="4">
    <source>
        <dbReference type="ARBA" id="ARBA00023242"/>
    </source>
</evidence>
<keyword evidence="2 7" id="KW-0690">Ribosome biogenesis</keyword>
<feature type="compositionally biased region" description="Acidic residues" evidence="9">
    <location>
        <begin position="198"/>
        <end position="214"/>
    </location>
</feature>